<accession>A0A7J9BDT3</accession>
<gene>
    <name evidence="3" type="ORF">Gogos_017753</name>
</gene>
<evidence type="ECO:0000313" key="4">
    <source>
        <dbReference type="Proteomes" id="UP000593579"/>
    </source>
</evidence>
<dbReference type="Pfam" id="PF14111">
    <property type="entry name" value="DUF4283"/>
    <property type="match status" value="1"/>
</dbReference>
<feature type="non-terminal residue" evidence="3">
    <location>
        <position position="328"/>
    </location>
</feature>
<protein>
    <recommendedName>
        <fullName evidence="2">DUF4283 domain-containing protein</fullName>
    </recommendedName>
</protein>
<dbReference type="PANTHER" id="PTHR31286">
    <property type="entry name" value="GLYCINE-RICH CELL WALL STRUCTURAL PROTEIN 1.8-LIKE"/>
    <property type="match status" value="1"/>
</dbReference>
<comment type="caution">
    <text evidence="3">The sequence shown here is derived from an EMBL/GenBank/DDBJ whole genome shotgun (WGS) entry which is preliminary data.</text>
</comment>
<feature type="compositionally biased region" description="Basic and acidic residues" evidence="1">
    <location>
        <begin position="13"/>
        <end position="30"/>
    </location>
</feature>
<dbReference type="OrthoDB" id="1001881at2759"/>
<sequence>SGVARVTIKVRRRTELPPDSDDPRVDGDGRKVLEDSLPKMSYKHSLMCAPGSKESLRMVDDFDIQDGDVRTELVDGIPSFTFSDRVKGFIEKKMEKKIIVKLLDRKITFNALLNRVTLLWKTNSPFQLMDLENDYFLVRFSEEDGYNKVLTNGSWVIFGQYLTVRPWSSDFSTNQDEVRVQVAWVRLPGLSESYYSSCILKAIGKAIGSMVRINENIVSATRGRHGADKCQKGCDPPPMEENPVKMAVSDRNICQNLNRQIEEEDYGPWMLVERRKWRNGMSVGVKIHENQGGGNNGSRYEALGVNQGGSEEIALNMVSDSAADKETL</sequence>
<dbReference type="AlphaFoldDB" id="A0A7J9BDT3"/>
<dbReference type="Proteomes" id="UP000593579">
    <property type="component" value="Unassembled WGS sequence"/>
</dbReference>
<feature type="region of interest" description="Disordered" evidence="1">
    <location>
        <begin position="9"/>
        <end position="30"/>
    </location>
</feature>
<evidence type="ECO:0000313" key="3">
    <source>
        <dbReference type="EMBL" id="MBA0733774.1"/>
    </source>
</evidence>
<evidence type="ECO:0000259" key="2">
    <source>
        <dbReference type="Pfam" id="PF14111"/>
    </source>
</evidence>
<dbReference type="EMBL" id="JABEZY010000002">
    <property type="protein sequence ID" value="MBA0733774.1"/>
    <property type="molecule type" value="Genomic_DNA"/>
</dbReference>
<organism evidence="3 4">
    <name type="scientific">Gossypium gossypioides</name>
    <name type="common">Mexican cotton</name>
    <name type="synonym">Selera gossypioides</name>
    <dbReference type="NCBI Taxonomy" id="34282"/>
    <lineage>
        <taxon>Eukaryota</taxon>
        <taxon>Viridiplantae</taxon>
        <taxon>Streptophyta</taxon>
        <taxon>Embryophyta</taxon>
        <taxon>Tracheophyta</taxon>
        <taxon>Spermatophyta</taxon>
        <taxon>Magnoliopsida</taxon>
        <taxon>eudicotyledons</taxon>
        <taxon>Gunneridae</taxon>
        <taxon>Pentapetalae</taxon>
        <taxon>rosids</taxon>
        <taxon>malvids</taxon>
        <taxon>Malvales</taxon>
        <taxon>Malvaceae</taxon>
        <taxon>Malvoideae</taxon>
        <taxon>Gossypium</taxon>
    </lineage>
</organism>
<feature type="domain" description="DUF4283" evidence="2">
    <location>
        <begin position="93"/>
        <end position="174"/>
    </location>
</feature>
<dbReference type="InterPro" id="IPR025558">
    <property type="entry name" value="DUF4283"/>
</dbReference>
<dbReference type="InterPro" id="IPR040256">
    <property type="entry name" value="At4g02000-like"/>
</dbReference>
<dbReference type="PANTHER" id="PTHR31286:SF99">
    <property type="entry name" value="DUF4283 DOMAIN-CONTAINING PROTEIN"/>
    <property type="match status" value="1"/>
</dbReference>
<name>A0A7J9BDT3_GOSGO</name>
<evidence type="ECO:0000256" key="1">
    <source>
        <dbReference type="SAM" id="MobiDB-lite"/>
    </source>
</evidence>
<proteinExistence type="predicted"/>
<reference evidence="3 4" key="1">
    <citation type="journal article" date="2019" name="Genome Biol. Evol.">
        <title>Insights into the evolution of the New World diploid cottons (Gossypium, subgenus Houzingenia) based on genome sequencing.</title>
        <authorList>
            <person name="Grover C.E."/>
            <person name="Arick M.A. 2nd"/>
            <person name="Thrash A."/>
            <person name="Conover J.L."/>
            <person name="Sanders W.S."/>
            <person name="Peterson D.G."/>
            <person name="Frelichowski J.E."/>
            <person name="Scheffler J.A."/>
            <person name="Scheffler B.E."/>
            <person name="Wendel J.F."/>
        </authorList>
    </citation>
    <scope>NUCLEOTIDE SEQUENCE [LARGE SCALE GENOMIC DNA]</scope>
    <source>
        <strain evidence="3">5</strain>
        <tissue evidence="3">Leaf</tissue>
    </source>
</reference>
<keyword evidence="4" id="KW-1185">Reference proteome</keyword>